<dbReference type="InterPro" id="IPR036625">
    <property type="entry name" value="E3-bd_dom_sf"/>
</dbReference>
<dbReference type="AlphaFoldDB" id="A0A511R0R3"/>
<dbReference type="SUPFAM" id="SSF47005">
    <property type="entry name" value="Peripheral subunit-binding domain of 2-oxo acid dehydrogenase complex"/>
    <property type="match status" value="1"/>
</dbReference>
<feature type="compositionally biased region" description="Pro residues" evidence="2">
    <location>
        <begin position="87"/>
        <end position="105"/>
    </location>
</feature>
<evidence type="ECO:0000313" key="5">
    <source>
        <dbReference type="Proteomes" id="UP000321197"/>
    </source>
</evidence>
<sequence>MSEVKITPLARRLAEENGIDWRQIKGTGPDGTVVERDILAFLAKVMAGEVNLPPAPEEMAPPPGAIPDMAQAQAALQKEGVQLGDLVPPPPAATPPAPTPAPTPSPLSAAPTMDDIEFDLDLDLDAPAPPVPPAADAFEEAPTLAPEPPLVPNFDEPEPLVATEPLPTLQWEEPEPTPAPVAPLPEVNPELAGLPPLPTETDLAPPSSAPKLIWETQEVITAPEMPTPPPSPLQAGMSFSNAPEPEVSPAPAYQPPVETAPAYQPPVETAPAYQTPVEAPPVASGQQEASSIPAVEREMSQMPSMAQEPAPASPVEPPAAPQPEPVAPPIAPAPTGVAAMPSDTAPLPRMLRVQAWQRLVEIGPAQSAAQTLSEAWRMEVGVDALLYRAADKALADTQTPMRPTKGSLEGDTLKSLRVAPSQSLRGALDSLRMAADPAEGLVVLSLIDSAFDQVIFPGLSTLTLGRASGGHALLTLSGDLSTELAGKLLERVAYYLERPILLA</sequence>
<feature type="region of interest" description="Disordered" evidence="2">
    <location>
        <begin position="224"/>
        <end position="264"/>
    </location>
</feature>
<dbReference type="Gene3D" id="4.10.320.10">
    <property type="entry name" value="E3-binding domain"/>
    <property type="match status" value="1"/>
</dbReference>
<protein>
    <recommendedName>
        <fullName evidence="3">Peripheral subunit-binding (PSBD) domain-containing protein</fullName>
    </recommendedName>
</protein>
<comment type="caution">
    <text evidence="4">The sequence shown here is derived from an EMBL/GenBank/DDBJ whole genome shotgun (WGS) entry which is preliminary data.</text>
</comment>
<feature type="region of interest" description="Disordered" evidence="2">
    <location>
        <begin position="171"/>
        <end position="207"/>
    </location>
</feature>
<proteinExistence type="inferred from homology"/>
<evidence type="ECO:0000259" key="3">
    <source>
        <dbReference type="PROSITE" id="PS51826"/>
    </source>
</evidence>
<dbReference type="InterPro" id="IPR004167">
    <property type="entry name" value="PSBD"/>
</dbReference>
<dbReference type="OrthoDB" id="9804723at2"/>
<evidence type="ECO:0000256" key="1">
    <source>
        <dbReference type="ARBA" id="ARBA00007317"/>
    </source>
</evidence>
<dbReference type="Proteomes" id="UP000321197">
    <property type="component" value="Unassembled WGS sequence"/>
</dbReference>
<dbReference type="RefSeq" id="WP_147075365.1">
    <property type="nucleotide sequence ID" value="NZ_BJXL01000035.1"/>
</dbReference>
<comment type="similarity">
    <text evidence="1">Belongs to the 2-oxoacid dehydrogenase family.</text>
</comment>
<feature type="compositionally biased region" description="Pro residues" evidence="2">
    <location>
        <begin position="311"/>
        <end position="330"/>
    </location>
</feature>
<reference evidence="4 5" key="1">
    <citation type="submission" date="2019-07" db="EMBL/GenBank/DDBJ databases">
        <title>Whole genome shotgun sequence of Meiothermus hypogaeus NBRC 106114.</title>
        <authorList>
            <person name="Hosoyama A."/>
            <person name="Uohara A."/>
            <person name="Ohji S."/>
            <person name="Ichikawa N."/>
        </authorList>
    </citation>
    <scope>NUCLEOTIDE SEQUENCE [LARGE SCALE GENOMIC DNA]</scope>
    <source>
        <strain evidence="4 5">NBRC 106114</strain>
    </source>
</reference>
<feature type="region of interest" description="Disordered" evidence="2">
    <location>
        <begin position="84"/>
        <end position="112"/>
    </location>
</feature>
<dbReference type="EMBL" id="BJXL01000035">
    <property type="protein sequence ID" value="GEM83213.1"/>
    <property type="molecule type" value="Genomic_DNA"/>
</dbReference>
<accession>A0A511R0R3</accession>
<dbReference type="PROSITE" id="PS51826">
    <property type="entry name" value="PSBD"/>
    <property type="match status" value="1"/>
</dbReference>
<evidence type="ECO:0000256" key="2">
    <source>
        <dbReference type="SAM" id="MobiDB-lite"/>
    </source>
</evidence>
<gene>
    <name evidence="4" type="ORF">MHY01S_13790</name>
</gene>
<dbReference type="GO" id="GO:0016746">
    <property type="term" value="F:acyltransferase activity"/>
    <property type="evidence" value="ECO:0007669"/>
    <property type="project" value="InterPro"/>
</dbReference>
<name>A0A511R0R3_9DEIN</name>
<feature type="region of interest" description="Disordered" evidence="2">
    <location>
        <begin position="298"/>
        <end position="330"/>
    </location>
</feature>
<evidence type="ECO:0000313" key="4">
    <source>
        <dbReference type="EMBL" id="GEM83213.1"/>
    </source>
</evidence>
<feature type="domain" description="Peripheral subunit-binding (PSBD)" evidence="3">
    <location>
        <begin position="5"/>
        <end position="42"/>
    </location>
</feature>
<organism evidence="4 5">
    <name type="scientific">Meiothermus hypogaeus NBRC 106114</name>
    <dbReference type="NCBI Taxonomy" id="1227553"/>
    <lineage>
        <taxon>Bacteria</taxon>
        <taxon>Thermotogati</taxon>
        <taxon>Deinococcota</taxon>
        <taxon>Deinococci</taxon>
        <taxon>Thermales</taxon>
        <taxon>Thermaceae</taxon>
        <taxon>Meiothermus</taxon>
    </lineage>
</organism>
<dbReference type="Pfam" id="PF02817">
    <property type="entry name" value="E3_binding"/>
    <property type="match status" value="1"/>
</dbReference>